<evidence type="ECO:0000313" key="1">
    <source>
        <dbReference type="EMBL" id="KAJ6979146.1"/>
    </source>
</evidence>
<keyword evidence="2" id="KW-1185">Reference proteome</keyword>
<accession>A0AAD6Q4Y1</accession>
<evidence type="ECO:0000313" key="2">
    <source>
        <dbReference type="Proteomes" id="UP001164929"/>
    </source>
</evidence>
<protein>
    <submittedName>
        <fullName evidence="1">Uncharacterized protein</fullName>
    </submittedName>
</protein>
<proteinExistence type="predicted"/>
<reference evidence="1" key="1">
    <citation type="journal article" date="2023" name="Mol. Ecol. Resour.">
        <title>Chromosome-level genome assembly of a triploid poplar Populus alba 'Berolinensis'.</title>
        <authorList>
            <person name="Chen S."/>
            <person name="Yu Y."/>
            <person name="Wang X."/>
            <person name="Wang S."/>
            <person name="Zhang T."/>
            <person name="Zhou Y."/>
            <person name="He R."/>
            <person name="Meng N."/>
            <person name="Wang Y."/>
            <person name="Liu W."/>
            <person name="Liu Z."/>
            <person name="Liu J."/>
            <person name="Guo Q."/>
            <person name="Huang H."/>
            <person name="Sederoff R.R."/>
            <person name="Wang G."/>
            <person name="Qu G."/>
            <person name="Chen S."/>
        </authorList>
    </citation>
    <scope>NUCLEOTIDE SEQUENCE</scope>
    <source>
        <strain evidence="1">SC-2020</strain>
    </source>
</reference>
<organism evidence="1 2">
    <name type="scientific">Populus alba x Populus x berolinensis</name>
    <dbReference type="NCBI Taxonomy" id="444605"/>
    <lineage>
        <taxon>Eukaryota</taxon>
        <taxon>Viridiplantae</taxon>
        <taxon>Streptophyta</taxon>
        <taxon>Embryophyta</taxon>
        <taxon>Tracheophyta</taxon>
        <taxon>Spermatophyta</taxon>
        <taxon>Magnoliopsida</taxon>
        <taxon>eudicotyledons</taxon>
        <taxon>Gunneridae</taxon>
        <taxon>Pentapetalae</taxon>
        <taxon>rosids</taxon>
        <taxon>fabids</taxon>
        <taxon>Malpighiales</taxon>
        <taxon>Salicaceae</taxon>
        <taxon>Saliceae</taxon>
        <taxon>Populus</taxon>
    </lineage>
</organism>
<dbReference type="Proteomes" id="UP001164929">
    <property type="component" value="Chromosome 11"/>
</dbReference>
<dbReference type="EMBL" id="JAQIZT010000011">
    <property type="protein sequence ID" value="KAJ6979146.1"/>
    <property type="molecule type" value="Genomic_DNA"/>
</dbReference>
<sequence length="52" mass="5749">MPCDLELWALGIRAPTSRSGFERSFFFVPCVLSLSGENMEFPVQEGKPTAAQ</sequence>
<gene>
    <name evidence="1" type="ORF">NC653_027332</name>
</gene>
<dbReference type="AlphaFoldDB" id="A0AAD6Q4Y1"/>
<name>A0AAD6Q4Y1_9ROSI</name>
<comment type="caution">
    <text evidence="1">The sequence shown here is derived from an EMBL/GenBank/DDBJ whole genome shotgun (WGS) entry which is preliminary data.</text>
</comment>